<dbReference type="SUPFAM" id="SSF49562">
    <property type="entry name" value="C2 domain (Calcium/lipid-binding domain, CaLB)"/>
    <property type="match status" value="5"/>
</dbReference>
<feature type="domain" description="C2" evidence="1">
    <location>
        <begin position="505"/>
        <end position="621"/>
    </location>
</feature>
<protein>
    <submittedName>
        <fullName evidence="2">C2 calcium/lipid-binding, CaLB domain-containing protein</fullName>
    </submittedName>
</protein>
<feature type="domain" description="C2" evidence="1">
    <location>
        <begin position="371"/>
        <end position="487"/>
    </location>
</feature>
<feature type="domain" description="C2" evidence="1">
    <location>
        <begin position="1"/>
        <end position="112"/>
    </location>
</feature>
<evidence type="ECO:0000313" key="3">
    <source>
        <dbReference type="Proteomes" id="UP000030755"/>
    </source>
</evidence>
<evidence type="ECO:0000259" key="1">
    <source>
        <dbReference type="PROSITE" id="PS50004"/>
    </source>
</evidence>
<dbReference type="EMBL" id="KE560384">
    <property type="protein sequence ID" value="EPZ36989.1"/>
    <property type="molecule type" value="Genomic_DNA"/>
</dbReference>
<gene>
    <name evidence="2" type="ORF">O9G_001434</name>
</gene>
<dbReference type="Pfam" id="PF00168">
    <property type="entry name" value="C2"/>
    <property type="match status" value="5"/>
</dbReference>
<dbReference type="PROSITE" id="PS50004">
    <property type="entry name" value="C2"/>
    <property type="match status" value="4"/>
</dbReference>
<feature type="domain" description="C2" evidence="1">
    <location>
        <begin position="122"/>
        <end position="264"/>
    </location>
</feature>
<dbReference type="HOGENOM" id="CLU_329034_0_0_1"/>
<evidence type="ECO:0000313" key="2">
    <source>
        <dbReference type="EMBL" id="EPZ36989.1"/>
    </source>
</evidence>
<dbReference type="OrthoDB" id="1029639at2759"/>
<accession>A0A075B586</accession>
<dbReference type="PANTHER" id="PTHR46980">
    <property type="entry name" value="TRICALBIN-1-RELATED"/>
    <property type="match status" value="1"/>
</dbReference>
<sequence length="873" mass="99191">MISGGFADTAIGVLKMTIHQARNLPKVDAMGSADAYVKIEINEKEVGRTRIIMDNLNPFWNETLYFLVQNSSEKIKLRVLDYNNLKKDKPMGFVTLDVEPLIQGEALNNQWLQLKKTDFKEGRGEINFDASFSPVIESNVEECNSACGILRMTLHQAKELISKEKTISKLYNPFAEISIYKNQTNLEEYSRQQPMVLFKTRTKKRNNSPTFEETFEVFIHDLNIQTIIVSIYDQRDILAGSGLIGNISIPVKDVIQQDAQKDWFILKNAESGKIRMTFSFKHVNMIFNENLSSMEKNGIGLKHDDVRGKGVYYCRLISSYSNVTARSSTTFSSHAGSVEWKGENLYFPLSLPQELITSINLIDKGLINFQAGYFDLITPETSIEPFIGILSVTVKQLRYFKGKLINPFVELFLNDATDESQRTKNEKKMDPNWDETFEFLILDPSKTKINILVKDQKDMPTSGHQIVGLLSLPLNLPNLNQIDSFFPLKNSENGGELSIAVSYKVSSSLPFVNKLIDDKTPLILQVEIISASNLEAVDNEESSDPFCTVRIGNDKIFKTKVIKKSCNPIWNEMFEIPFDRKNPILTFDVKDWNKVNFSVLLGSANYNLSDLEIGKSISKCLTLSNLKQQGDLNIQLYLYPSLLQAKQNSVINSLNPKKLSKNIRNAKRHLMQRFSMDMRNDVDFQSENDESEDTLNDQRNSENPIYSMSMDSIADMLGDHQSTEIAKTLSKSDLSINANKIWLLNLKLKNMDMASPRNDLYVKIKDSSKTVFKSKTLKKNSLAFNETFQIYLKDLLTSLHVELRHANLITESELVAQGSFIPGEILNGTNGPISFTVTISDTHKDKISLFFDITCEEKAPEQRKRGFSLKMLQ</sequence>
<reference evidence="2 3" key="1">
    <citation type="journal article" date="2013" name="Curr. Biol.">
        <title>Shared signatures of parasitism and phylogenomics unite Cryptomycota and microsporidia.</title>
        <authorList>
            <person name="James T.Y."/>
            <person name="Pelin A."/>
            <person name="Bonen L."/>
            <person name="Ahrendt S."/>
            <person name="Sain D."/>
            <person name="Corradi N."/>
            <person name="Stajich J.E."/>
        </authorList>
    </citation>
    <scope>NUCLEOTIDE SEQUENCE [LARGE SCALE GENOMIC DNA]</scope>
    <source>
        <strain evidence="2 3">CSF55</strain>
    </source>
</reference>
<keyword evidence="3" id="KW-1185">Reference proteome</keyword>
<organism evidence="2 3">
    <name type="scientific">Rozella allomycis (strain CSF55)</name>
    <dbReference type="NCBI Taxonomy" id="988480"/>
    <lineage>
        <taxon>Eukaryota</taxon>
        <taxon>Fungi</taxon>
        <taxon>Fungi incertae sedis</taxon>
        <taxon>Cryptomycota</taxon>
        <taxon>Cryptomycota incertae sedis</taxon>
        <taxon>Rozella</taxon>
    </lineage>
</organism>
<dbReference type="SMART" id="SM00239">
    <property type="entry name" value="C2"/>
    <property type="match status" value="5"/>
</dbReference>
<dbReference type="Gene3D" id="2.60.40.150">
    <property type="entry name" value="C2 domain"/>
    <property type="match status" value="5"/>
</dbReference>
<dbReference type="AlphaFoldDB" id="A0A075B586"/>
<proteinExistence type="predicted"/>
<dbReference type="InterPro" id="IPR035892">
    <property type="entry name" value="C2_domain_sf"/>
</dbReference>
<dbReference type="InterPro" id="IPR052455">
    <property type="entry name" value="Tricalbin_domain"/>
</dbReference>
<name>A0A075B586_ROZAC</name>
<dbReference type="STRING" id="988480.A0A075B586"/>
<dbReference type="Proteomes" id="UP000030755">
    <property type="component" value="Unassembled WGS sequence"/>
</dbReference>
<dbReference type="PANTHER" id="PTHR46980:SF2">
    <property type="entry name" value="TRICALBIN-1-RELATED"/>
    <property type="match status" value="1"/>
</dbReference>
<dbReference type="InterPro" id="IPR000008">
    <property type="entry name" value="C2_dom"/>
</dbReference>